<keyword evidence="2" id="KW-1185">Reference proteome</keyword>
<name>A0AAV4UWJ0_CAEEX</name>
<comment type="caution">
    <text evidence="1">The sequence shown here is derived from an EMBL/GenBank/DDBJ whole genome shotgun (WGS) entry which is preliminary data.</text>
</comment>
<sequence>MTTFTSVDLLMCGHTARAFSAKPGAELSQASFSILTSCCNQLLGCWSFLSQAADSQLFVCSCYSSSVVLFTPARFFRATVRTDIYTYFSYSEVLIF</sequence>
<dbReference type="EMBL" id="BPLR01013575">
    <property type="protein sequence ID" value="GIY62101.1"/>
    <property type="molecule type" value="Genomic_DNA"/>
</dbReference>
<evidence type="ECO:0000313" key="2">
    <source>
        <dbReference type="Proteomes" id="UP001054945"/>
    </source>
</evidence>
<gene>
    <name evidence="1" type="ORF">CEXT_312291</name>
</gene>
<protein>
    <submittedName>
        <fullName evidence="1">Uncharacterized protein</fullName>
    </submittedName>
</protein>
<dbReference type="Proteomes" id="UP001054945">
    <property type="component" value="Unassembled WGS sequence"/>
</dbReference>
<evidence type="ECO:0000313" key="1">
    <source>
        <dbReference type="EMBL" id="GIY62101.1"/>
    </source>
</evidence>
<proteinExistence type="predicted"/>
<organism evidence="1 2">
    <name type="scientific">Caerostris extrusa</name>
    <name type="common">Bark spider</name>
    <name type="synonym">Caerostris bankana</name>
    <dbReference type="NCBI Taxonomy" id="172846"/>
    <lineage>
        <taxon>Eukaryota</taxon>
        <taxon>Metazoa</taxon>
        <taxon>Ecdysozoa</taxon>
        <taxon>Arthropoda</taxon>
        <taxon>Chelicerata</taxon>
        <taxon>Arachnida</taxon>
        <taxon>Araneae</taxon>
        <taxon>Araneomorphae</taxon>
        <taxon>Entelegynae</taxon>
        <taxon>Araneoidea</taxon>
        <taxon>Araneidae</taxon>
        <taxon>Caerostris</taxon>
    </lineage>
</organism>
<accession>A0AAV4UWJ0</accession>
<reference evidence="1 2" key="1">
    <citation type="submission" date="2021-06" db="EMBL/GenBank/DDBJ databases">
        <title>Caerostris extrusa draft genome.</title>
        <authorList>
            <person name="Kono N."/>
            <person name="Arakawa K."/>
        </authorList>
    </citation>
    <scope>NUCLEOTIDE SEQUENCE [LARGE SCALE GENOMIC DNA]</scope>
</reference>
<dbReference type="AlphaFoldDB" id="A0AAV4UWJ0"/>